<reference evidence="10 11" key="1">
    <citation type="journal article" date="2012" name="J. Bacteriol.">
        <title>Complete genome sequence of a thermophilic methanogen, Methanocella conradii HZ254, isolated from Chinese rice field soil.</title>
        <authorList>
            <person name="Lu Z."/>
            <person name="Lu Y."/>
        </authorList>
    </citation>
    <scope>NUCLEOTIDE SEQUENCE [LARGE SCALE GENOMIC DNA]</scope>
    <source>
        <strain evidence="11">DSM 24694 / JCM 17849 / CGMCC 1.5162 / HZ254</strain>
    </source>
</reference>
<dbReference type="InterPro" id="IPR005667">
    <property type="entry name" value="Sulph_transpt2"/>
</dbReference>
<comment type="subcellular location">
    <subcellularLocation>
        <location evidence="8">Cell membrane</location>
        <topology evidence="8">Multi-pass membrane protein</topology>
    </subcellularLocation>
    <subcellularLocation>
        <location evidence="1">Membrane</location>
        <topology evidence="1">Multi-pass membrane protein</topology>
    </subcellularLocation>
</comment>
<feature type="transmembrane region" description="Helical" evidence="8">
    <location>
        <begin position="179"/>
        <end position="200"/>
    </location>
</feature>
<organism evidence="10 11">
    <name type="scientific">Methanocella conradii (strain DSM 24694 / JCM 17849 / CGMCC 1.5162 / HZ254)</name>
    <dbReference type="NCBI Taxonomy" id="1041930"/>
    <lineage>
        <taxon>Archaea</taxon>
        <taxon>Methanobacteriati</taxon>
        <taxon>Methanobacteriota</taxon>
        <taxon>Stenosarchaea group</taxon>
        <taxon>Methanomicrobia</taxon>
        <taxon>Methanocellales</taxon>
        <taxon>Methanocellaceae</taxon>
        <taxon>Methanocella</taxon>
    </lineage>
</organism>
<accession>H8I6N0</accession>
<evidence type="ECO:0000256" key="3">
    <source>
        <dbReference type="ARBA" id="ARBA00022505"/>
    </source>
</evidence>
<feature type="transmembrane region" description="Helical" evidence="8">
    <location>
        <begin position="12"/>
        <end position="34"/>
    </location>
</feature>
<keyword evidence="7 8" id="KW-0472">Membrane</keyword>
<name>H8I6N0_METCZ</name>
<dbReference type="OrthoDB" id="11163at2157"/>
<dbReference type="CDD" id="cd06261">
    <property type="entry name" value="TM_PBP2"/>
    <property type="match status" value="1"/>
</dbReference>
<dbReference type="GeneID" id="11970912"/>
<dbReference type="InterPro" id="IPR006469">
    <property type="entry name" value="NifC_ABC_porter"/>
</dbReference>
<evidence type="ECO:0000256" key="4">
    <source>
        <dbReference type="ARBA" id="ARBA00022692"/>
    </source>
</evidence>
<evidence type="ECO:0000313" key="10">
    <source>
        <dbReference type="EMBL" id="AFC98922.1"/>
    </source>
</evidence>
<keyword evidence="4 8" id="KW-0812">Transmembrane</keyword>
<dbReference type="InterPro" id="IPR035906">
    <property type="entry name" value="MetI-like_sf"/>
</dbReference>
<dbReference type="NCBIfam" id="TIGR02141">
    <property type="entry name" value="modB_ABC"/>
    <property type="match status" value="1"/>
</dbReference>
<evidence type="ECO:0000256" key="1">
    <source>
        <dbReference type="ARBA" id="ARBA00004141"/>
    </source>
</evidence>
<evidence type="ECO:0000256" key="2">
    <source>
        <dbReference type="ARBA" id="ARBA00022448"/>
    </source>
</evidence>
<dbReference type="HOGENOM" id="CLU_016047_14_1_2"/>
<keyword evidence="3" id="KW-0500">Molybdenum</keyword>
<keyword evidence="11" id="KW-1185">Reference proteome</keyword>
<dbReference type="KEGG" id="mez:Mtc_0151"/>
<dbReference type="InterPro" id="IPR000515">
    <property type="entry name" value="MetI-like"/>
</dbReference>
<feature type="domain" description="ABC transmembrane type-1" evidence="9">
    <location>
        <begin position="54"/>
        <end position="256"/>
    </location>
</feature>
<feature type="transmembrane region" description="Helical" evidence="8">
    <location>
        <begin position="92"/>
        <end position="113"/>
    </location>
</feature>
<keyword evidence="5 8" id="KW-1133">Transmembrane helix</keyword>
<feature type="transmembrane region" description="Helical" evidence="8">
    <location>
        <begin position="237"/>
        <end position="256"/>
    </location>
</feature>
<dbReference type="GO" id="GO:0005886">
    <property type="term" value="C:plasma membrane"/>
    <property type="evidence" value="ECO:0007669"/>
    <property type="project" value="UniProtKB-SubCell"/>
</dbReference>
<evidence type="ECO:0000256" key="6">
    <source>
        <dbReference type="ARBA" id="ARBA00023032"/>
    </source>
</evidence>
<protein>
    <submittedName>
        <fullName evidence="10">NifC-like ABC-type porter/molybdate ABC transporter, permease protein</fullName>
    </submittedName>
</protein>
<dbReference type="GO" id="GO:0015419">
    <property type="term" value="F:ABC-type sulfate transporter activity"/>
    <property type="evidence" value="ECO:0007669"/>
    <property type="project" value="InterPro"/>
</dbReference>
<dbReference type="PROSITE" id="PS50928">
    <property type="entry name" value="ABC_TM1"/>
    <property type="match status" value="1"/>
</dbReference>
<dbReference type="EMBL" id="CP003243">
    <property type="protein sequence ID" value="AFC98922.1"/>
    <property type="molecule type" value="Genomic_DNA"/>
</dbReference>
<keyword evidence="6" id="KW-0764">Sulfate transport</keyword>
<evidence type="ECO:0000313" key="11">
    <source>
        <dbReference type="Proteomes" id="UP000005233"/>
    </source>
</evidence>
<dbReference type="NCBIfam" id="TIGR01581">
    <property type="entry name" value="Mo_ABC_porter"/>
    <property type="match status" value="1"/>
</dbReference>
<dbReference type="AlphaFoldDB" id="H8I6N0"/>
<proteinExistence type="inferred from homology"/>
<dbReference type="Gene3D" id="1.10.3720.10">
    <property type="entry name" value="MetI-like"/>
    <property type="match status" value="1"/>
</dbReference>
<feature type="transmembrane region" description="Helical" evidence="8">
    <location>
        <begin position="125"/>
        <end position="144"/>
    </location>
</feature>
<gene>
    <name evidence="10" type="primary">modB</name>
    <name evidence="10" type="ordered locus">Mtc_0151</name>
</gene>
<evidence type="ECO:0000256" key="5">
    <source>
        <dbReference type="ARBA" id="ARBA00022989"/>
    </source>
</evidence>
<evidence type="ECO:0000256" key="8">
    <source>
        <dbReference type="RuleBase" id="RU363032"/>
    </source>
</evidence>
<dbReference type="GO" id="GO:0015098">
    <property type="term" value="F:molybdate ion transmembrane transporter activity"/>
    <property type="evidence" value="ECO:0007669"/>
    <property type="project" value="InterPro"/>
</dbReference>
<dbReference type="Pfam" id="PF00528">
    <property type="entry name" value="BPD_transp_1"/>
    <property type="match status" value="1"/>
</dbReference>
<dbReference type="Proteomes" id="UP000005233">
    <property type="component" value="Chromosome"/>
</dbReference>
<dbReference type="STRING" id="1041930.Mtc_0151"/>
<dbReference type="RefSeq" id="WP_014404761.1">
    <property type="nucleotide sequence ID" value="NC_017034.1"/>
</dbReference>
<dbReference type="InterPro" id="IPR011867">
    <property type="entry name" value="ModB_ABC"/>
</dbReference>
<dbReference type="eggNOG" id="arCOG00164">
    <property type="taxonomic scope" value="Archaea"/>
</dbReference>
<evidence type="ECO:0000259" key="9">
    <source>
        <dbReference type="PROSITE" id="PS50928"/>
    </source>
</evidence>
<dbReference type="PANTHER" id="PTHR30406:SF8">
    <property type="entry name" value="SULFATE TRANSPORT SYSTEM PERMEASE PROTEIN CYST"/>
    <property type="match status" value="1"/>
</dbReference>
<keyword evidence="2 8" id="KW-0813">Transport</keyword>
<sequence length="269" mass="28945">MRRTKDGKGIQALAILFFLLVVAFIVLPLASLFIKMEWGGLQGYLSAPLVVDALRLSFLTSAVSTLIVVITGTPVAYVNARFEYPAKDAIDTMIDLPVVIPPAVAGLALLMAFGRRGVLGQHLNALGIDLAFTTMAVIMAQVFVSSPFFIRQARTSFEDVDRAYEHAARTLGASPLKTFMYVTVPIAMNGLVSGAILSWARALGEFGATIMFAGNFEGRTQTMPLAIYTAMQGDIDASILLSIILVAISFIVIVAVKMLTRRGLIIAQD</sequence>
<dbReference type="PANTHER" id="PTHR30406">
    <property type="entry name" value="SULFATE TRANSPORT SYSTEM PERMEASE PROTEIN"/>
    <property type="match status" value="1"/>
</dbReference>
<feature type="transmembrane region" description="Helical" evidence="8">
    <location>
        <begin position="54"/>
        <end position="80"/>
    </location>
</feature>
<evidence type="ECO:0000256" key="7">
    <source>
        <dbReference type="ARBA" id="ARBA00023136"/>
    </source>
</evidence>
<dbReference type="SUPFAM" id="SSF161098">
    <property type="entry name" value="MetI-like"/>
    <property type="match status" value="1"/>
</dbReference>
<comment type="similarity">
    <text evidence="8">Belongs to the binding-protein-dependent transport system permease family.</text>
</comment>